<gene>
    <name evidence="2" type="ORF">WG900_19365</name>
</gene>
<protein>
    <submittedName>
        <fullName evidence="2">DUF1800 family protein</fullName>
    </submittedName>
</protein>
<dbReference type="InterPro" id="IPR014917">
    <property type="entry name" value="DUF1800"/>
</dbReference>
<proteinExistence type="predicted"/>
<keyword evidence="3" id="KW-1185">Reference proteome</keyword>
<dbReference type="Pfam" id="PF08811">
    <property type="entry name" value="DUF1800"/>
    <property type="match status" value="1"/>
</dbReference>
<organism evidence="2 3">
    <name type="scientific">Novosphingobium aquae</name>
    <dbReference type="NCBI Taxonomy" id="3133435"/>
    <lineage>
        <taxon>Bacteria</taxon>
        <taxon>Pseudomonadati</taxon>
        <taxon>Pseudomonadota</taxon>
        <taxon>Alphaproteobacteria</taxon>
        <taxon>Sphingomonadales</taxon>
        <taxon>Sphingomonadaceae</taxon>
        <taxon>Novosphingobium</taxon>
    </lineage>
</organism>
<dbReference type="Proteomes" id="UP001379235">
    <property type="component" value="Unassembled WGS sequence"/>
</dbReference>
<comment type="caution">
    <text evidence="2">The sequence shown here is derived from an EMBL/GenBank/DDBJ whole genome shotgun (WGS) entry which is preliminary data.</text>
</comment>
<evidence type="ECO:0000256" key="1">
    <source>
        <dbReference type="SAM" id="MobiDB-lite"/>
    </source>
</evidence>
<feature type="region of interest" description="Disordered" evidence="1">
    <location>
        <begin position="51"/>
        <end position="72"/>
    </location>
</feature>
<dbReference type="EMBL" id="JBBHJY010000013">
    <property type="protein sequence ID" value="MEJ6012070.1"/>
    <property type="molecule type" value="Genomic_DNA"/>
</dbReference>
<reference evidence="2 3" key="1">
    <citation type="submission" date="2024-03" db="EMBL/GenBank/DDBJ databases">
        <authorList>
            <person name="Jo J.-H."/>
        </authorList>
    </citation>
    <scope>NUCLEOTIDE SEQUENCE [LARGE SCALE GENOMIC DNA]</scope>
    <source>
        <strain evidence="2 3">AS3R-12</strain>
    </source>
</reference>
<evidence type="ECO:0000313" key="3">
    <source>
        <dbReference type="Proteomes" id="UP001379235"/>
    </source>
</evidence>
<name>A0ABU8SDZ4_9SPHN</name>
<evidence type="ECO:0000313" key="2">
    <source>
        <dbReference type="EMBL" id="MEJ6012070.1"/>
    </source>
</evidence>
<feature type="region of interest" description="Disordered" evidence="1">
    <location>
        <begin position="1"/>
        <end position="24"/>
    </location>
</feature>
<dbReference type="RefSeq" id="WP_339969904.1">
    <property type="nucleotide sequence ID" value="NZ_JBBHJY010000013.1"/>
</dbReference>
<dbReference type="PANTHER" id="PTHR43737">
    <property type="entry name" value="BLL7424 PROTEIN"/>
    <property type="match status" value="1"/>
</dbReference>
<sequence length="576" mass="60346">MTEIASPEKASVGETLLAEPVSPAEQSAAAPSPIAYALAATGTLALEACGGASGGSTPTPAPTPAPPPVVPMSSAQASRFLSQAAIGYSRADISSVVASGATGWINNQFSIARPQRFWDFLVANGYNAAANMNTVAGFDPMMWSQLMGSADLLRQRVGMALLDQWVVGIDGFGGSWRAFAMAAYLDILWDNAFGNYRDIMEGVSTNAAMGLFLTFLGNARANTTSGSIPDENYARELMQLFTIGLYNLNMDGTLVLSGGNPVPSYTQADVSQAARVWTGYTYAAGGGATPDRLQLPMIINAATHETGATAFLGISIPAGTDGATARRLVLDGLFNHANVPPFVSKQLIQHLVTSNPSPAYVGRVAAVFANNGSGVRGDMKSVIRAILTDSEARDDSQESSATFGKLREPVVRLVQWAKAFGVTSPTNLWPFGNTSSSANRIAQGPGRAPSVFNWFRPGYTPPGTTIASKGLVAPEFQITSEPSVIAYVNYMQSLIVNGAGEARPDYSSLTTLATDSAALLAELNLLLAANQISAATIAQMKTALDTISIATNAGILNRIQAAIVLVMASPEYLVLR</sequence>
<accession>A0ABU8SDZ4</accession>
<feature type="compositionally biased region" description="Pro residues" evidence="1">
    <location>
        <begin position="59"/>
        <end position="70"/>
    </location>
</feature>
<dbReference type="PANTHER" id="PTHR43737:SF1">
    <property type="entry name" value="DUF1501 DOMAIN-CONTAINING PROTEIN"/>
    <property type="match status" value="1"/>
</dbReference>